<evidence type="ECO:0000313" key="5">
    <source>
        <dbReference type="EMBL" id="CAK0736571.1"/>
    </source>
</evidence>
<evidence type="ECO:0000256" key="3">
    <source>
        <dbReference type="SAM" id="MobiDB-lite"/>
    </source>
</evidence>
<dbReference type="EMBL" id="CAUYUE010000001">
    <property type="protein sequence ID" value="CAK0736571.1"/>
    <property type="molecule type" value="Genomic_DNA"/>
</dbReference>
<accession>A0AAV1HU32</accession>
<evidence type="ECO:0000256" key="2">
    <source>
        <dbReference type="ARBA" id="ARBA00022679"/>
    </source>
</evidence>
<dbReference type="InterPro" id="IPR029026">
    <property type="entry name" value="tRNA_m1G_MTases_N"/>
</dbReference>
<dbReference type="Gene3D" id="3.40.1280.10">
    <property type="match status" value="1"/>
</dbReference>
<proteinExistence type="predicted"/>
<organism evidence="5 6">
    <name type="scientific">Coccomyxa viridis</name>
    <dbReference type="NCBI Taxonomy" id="1274662"/>
    <lineage>
        <taxon>Eukaryota</taxon>
        <taxon>Viridiplantae</taxon>
        <taxon>Chlorophyta</taxon>
        <taxon>core chlorophytes</taxon>
        <taxon>Trebouxiophyceae</taxon>
        <taxon>Trebouxiophyceae incertae sedis</taxon>
        <taxon>Coccomyxaceae</taxon>
        <taxon>Coccomyxa</taxon>
    </lineage>
</organism>
<gene>
    <name evidence="5" type="ORF">CVIRNUC_000767</name>
</gene>
<comment type="caution">
    <text evidence="5">The sequence shown here is derived from an EMBL/GenBank/DDBJ whole genome shotgun (WGS) entry which is preliminary data.</text>
</comment>
<dbReference type="Proteomes" id="UP001314263">
    <property type="component" value="Unassembled WGS sequence"/>
</dbReference>
<dbReference type="SUPFAM" id="SSF75217">
    <property type="entry name" value="alpha/beta knot"/>
    <property type="match status" value="1"/>
</dbReference>
<dbReference type="Pfam" id="PF00588">
    <property type="entry name" value="SpoU_methylase"/>
    <property type="match status" value="1"/>
</dbReference>
<keyword evidence="6" id="KW-1185">Reference proteome</keyword>
<keyword evidence="1" id="KW-0489">Methyltransferase</keyword>
<keyword evidence="2" id="KW-0808">Transferase</keyword>
<dbReference type="PANTHER" id="PTHR12029:SF11">
    <property type="entry name" value="METHYLTRANSFERASE TARBP1-RELATED"/>
    <property type="match status" value="1"/>
</dbReference>
<dbReference type="PANTHER" id="PTHR12029">
    <property type="entry name" value="RNA METHYLTRANSFERASE"/>
    <property type="match status" value="1"/>
</dbReference>
<feature type="region of interest" description="Disordered" evidence="3">
    <location>
        <begin position="1485"/>
        <end position="1519"/>
    </location>
</feature>
<feature type="domain" description="tRNA/rRNA methyltransferase SpoU type" evidence="4">
    <location>
        <begin position="1550"/>
        <end position="1692"/>
    </location>
</feature>
<name>A0AAV1HU32_9CHLO</name>
<dbReference type="InterPro" id="IPR045330">
    <property type="entry name" value="TRM3/TARBP1"/>
</dbReference>
<evidence type="ECO:0000259" key="4">
    <source>
        <dbReference type="Pfam" id="PF00588"/>
    </source>
</evidence>
<dbReference type="InterPro" id="IPR001537">
    <property type="entry name" value="SpoU_MeTrfase"/>
</dbReference>
<evidence type="ECO:0000256" key="1">
    <source>
        <dbReference type="ARBA" id="ARBA00022603"/>
    </source>
</evidence>
<dbReference type="InterPro" id="IPR044748">
    <property type="entry name" value="Trm3/TARBP1_C"/>
</dbReference>
<sequence length="1713" mass="183510">MSGFRTDALTISTVLESLRNAAPAEASLQQRVARASVLGTVFAQQDLVKELLRQKAASTQEPTPECRQSVLLAAAALHCSGHGIGSFQALLGPVILPIFSCNEACCSALHTQAAQAIAGLILQHSAWEAACVLLRACALQLPAGKAQLPARLEASLASLEAYAPTGQPQTSAPGTSADLPACQPDWMATLEECSTVLGAAPLSALCHLLTSLTQLGQGQTAPQGMFLGAEQVRILAVKVMMRPALACVSSEDSGLRHAMVQSLLPAVVRTAGSLGGSIGTYTLQALWEQCRYMSSDAGQHRQISAVLQLLSQMADLFLPDSSASQQGAGHSLDIRQDADFWALVQTAMGSPEASLCKLGLCLLRAALPPADMNAQPWSTFLPLYELLDEYALHLIQGTWDRYISKLHPGTADASPSRTHDKQLDPEWLRLLWQHSFHHPNPQAQRYLLRTFLTRDWTPGALKRQLSTDFVTHQLLPAVTRPSSLIKDEADFILQESGVLLSSYIAAVAPAGQQELLSRLLEESAKATAVPRVTCRAMIKCVAAAARAAEPVQDAEWNQVALRHLQSIAASLHFYNSPALSLSAGTDLVETAAALARPPFIELRAAGSFIEGLPKQAMMEGAALKLLKDWLVSSGSGGNPVEGQRWYWEGMSAQLDTYFASPGPEDTSQSITPADIKSWQRTADRWTQMLLLSNGTDGSMGSALMLRVEEAALQLYRRAYLAWGVPERTLILLHALLKGLEAGLAGKQSHLTSVMLGMAARAAEELASYCTMCWHTFWEPLESSALSCPYGQAGRAHGGLGDKLQAAVLRAQLALNCCSSAAAAISRAAASGAMPGESRQNSVQHLTQTLAAFLQRIATSPLPPPSSASISAENGCKAALLPMELYAAALACAIKACKGLTATAQLAQGSDSQGSLDSLTALLPRNEALLQSLMRRPLNTIGAQDSTCKLPPAVEALKWEAVAGALEMAAAAPAKMQVALLTETVQALQTADSQSVLPLLQCLRLCLADLLATPEVLPSAAAALELSADRESGCEGRSTCHCLAVVLDICAKEAWSAVQECWQNSKRMQLLSALLSSIFPGELFSRDWEEGCAADARHPLHGPQGPLQGLLTGIMASAERSPQLLAATAVRLCGLWVQHPARALSYVDVWERLLLSGGSSAAPQHAGAHLAEDFHTDREVQEARLSADMAARVAAVSAVSQLAKMAADPSQLHMSASATSDAQHAGQLGIALWDRMTEHALGGETLKDACKLRPGSPALRRRVRAWQALTALSPFLTSGRIHSAFELTWRCMGAGNVAAVRHYQEAIMVNLLLRDPALLQDRVLQALLAYETRWEGTPSAILSTAHFLVHCEAPVRARLLLPSLLAIMPWTMHHHNATRAFAQLVTSELLGRFPTQCELQDNRLLAQMQRFLSTNRDLQAAKQSVGPCISIFDPELACQPHGIFCQGVQLAGRPEEGQGMEGAPQDLLDRVTAYLIQERGKLRADAASSAAETEAGLRSADRQRKPANDAQHGKRSVSEHSLDISPIQCVLGDGACDTEATAGASRKRQELIVVASLLDKAPNLAGLSRTCEVFQASALVLGDLRVLKDPAFLAVSMTAQQWVPLLQVPERDLLAWLKRKQAIGYRLIGLEQTVESKPLPAYPFPEKTVLVLGRESSGIPAHILQALNCCVEIPQGGVVRSLNVHVSGAIAVYEYTRRHAWQTTTEAAGSYESV</sequence>
<dbReference type="InterPro" id="IPR029028">
    <property type="entry name" value="Alpha/beta_knot_MTases"/>
</dbReference>
<dbReference type="GO" id="GO:0030488">
    <property type="term" value="P:tRNA methylation"/>
    <property type="evidence" value="ECO:0007669"/>
    <property type="project" value="InterPro"/>
</dbReference>
<protein>
    <recommendedName>
        <fullName evidence="4">tRNA/rRNA methyltransferase SpoU type domain-containing protein</fullName>
    </recommendedName>
</protein>
<dbReference type="GO" id="GO:0003723">
    <property type="term" value="F:RNA binding"/>
    <property type="evidence" value="ECO:0007669"/>
    <property type="project" value="InterPro"/>
</dbReference>
<dbReference type="GO" id="GO:0016423">
    <property type="term" value="F:tRNA (guanine) methyltransferase activity"/>
    <property type="evidence" value="ECO:0007669"/>
    <property type="project" value="InterPro"/>
</dbReference>
<evidence type="ECO:0000313" key="6">
    <source>
        <dbReference type="Proteomes" id="UP001314263"/>
    </source>
</evidence>
<reference evidence="5 6" key="1">
    <citation type="submission" date="2023-10" db="EMBL/GenBank/DDBJ databases">
        <authorList>
            <person name="Maclean D."/>
            <person name="Macfadyen A."/>
        </authorList>
    </citation>
    <scope>NUCLEOTIDE SEQUENCE [LARGE SCALE GENOMIC DNA]</scope>
</reference>
<dbReference type="CDD" id="cd18091">
    <property type="entry name" value="SpoU-like_TRM3-like"/>
    <property type="match status" value="1"/>
</dbReference>